<protein>
    <recommendedName>
        <fullName evidence="2">DEP domain-containing protein</fullName>
    </recommendedName>
</protein>
<dbReference type="SUPFAM" id="SSF46785">
    <property type="entry name" value="Winged helix' DNA-binding domain"/>
    <property type="match status" value="1"/>
</dbReference>
<dbReference type="Pfam" id="PF00610">
    <property type="entry name" value="DEP"/>
    <property type="match status" value="1"/>
</dbReference>
<dbReference type="InterPro" id="IPR006869">
    <property type="entry name" value="DUF547"/>
</dbReference>
<dbReference type="Gene3D" id="1.10.10.10">
    <property type="entry name" value="Winged helix-like DNA-binding domain superfamily/Winged helix DNA-binding domain"/>
    <property type="match status" value="1"/>
</dbReference>
<comment type="caution">
    <text evidence="3">The sequence shown here is derived from an EMBL/GenBank/DDBJ whole genome shotgun (WGS) entry which is preliminary data.</text>
</comment>
<dbReference type="InterPro" id="IPR036249">
    <property type="entry name" value="Thioredoxin-like_sf"/>
</dbReference>
<evidence type="ECO:0000313" key="4">
    <source>
        <dbReference type="Proteomes" id="UP001419268"/>
    </source>
</evidence>
<dbReference type="Gene3D" id="3.40.30.10">
    <property type="entry name" value="Glutaredoxin"/>
    <property type="match status" value="1"/>
</dbReference>
<dbReference type="Proteomes" id="UP001419268">
    <property type="component" value="Unassembled WGS sequence"/>
</dbReference>
<reference evidence="3 4" key="1">
    <citation type="submission" date="2024-01" db="EMBL/GenBank/DDBJ databases">
        <title>Genome assemblies of Stephania.</title>
        <authorList>
            <person name="Yang L."/>
        </authorList>
    </citation>
    <scope>NUCLEOTIDE SEQUENCE [LARGE SCALE GENOMIC DNA]</scope>
    <source>
        <strain evidence="3">JXDWG</strain>
        <tissue evidence="3">Leaf</tissue>
    </source>
</reference>
<feature type="domain" description="DEP" evidence="2">
    <location>
        <begin position="454"/>
        <end position="527"/>
    </location>
</feature>
<feature type="compositionally biased region" description="Basic and acidic residues" evidence="1">
    <location>
        <begin position="63"/>
        <end position="128"/>
    </location>
</feature>
<dbReference type="Pfam" id="PF00462">
    <property type="entry name" value="Glutaredoxin"/>
    <property type="match status" value="1"/>
</dbReference>
<feature type="region of interest" description="Disordered" evidence="1">
    <location>
        <begin position="20"/>
        <end position="128"/>
    </location>
</feature>
<dbReference type="InterPro" id="IPR036388">
    <property type="entry name" value="WH-like_DNA-bd_sf"/>
</dbReference>
<sequence length="803" mass="90661">MSDGNESAPPTDEQIIMAIPSTDNTAISDSKSIQSKDQEEILSGVISFNANEDDDEDESSGQSHEDKQKLPGDEVVEGSHDETIVDKLELSDDKVGEDSHDQNTVDKHELGDDRVGDGSHDRADMDGQDLLDNKVEIASHDHVDVDKHSVPDYGVMESSHDPLVGGRKIEIKNLEDLRQCIEKIISEEEVEPVFDGTEIPELETLRSTSRLSLDPEAEEQGSAWPERATALKNFVKEKSAVAVSSVLRRLSGKRDEDDGLPIDEVKSDNSASISSEEDESNSGGKLKDPQRTMERSTWNPLNYLKMGWDVDTHNTLEQEEGDSAQNVLQLPAMRGRVTLYTRLGCKECREIRFFLYQKRIRYVEINIDVYPSRKNEVEKLTESSTVPKVFFNEYPVGGLNVLKSMDESGKLDEEINKLITEEPSHAAPLPPLSGEDDESCRGAVDELALVVKKMQESILVKDRFYKLRIFNKCFLGSDAVDFLSVDQDLSREDAIQFGQKLVRQHFFRHILEENLFEDGNHLYRFLDDDPVVSSQCYNIPRGIIDMKPKSISEIASRLRFLSLAIFEAYTSEDGRHIDYRNLHGSEEFARYMRVVEELQRVDMKDMSREEKLSFFINLYNMMAIHVILVVGYPTGPLERRKMLGDFKYVIGGCSYSLSAIHNGILRGNQRPPYNIAKPFGLKDRRSKVVLSYPEPLVHFALVSGTRSGPALRCYSPGDIDKELVEAARNFLRNGGLIVDPEAKVASVSKILKWYSVDFGKNETEVLKHAANYLESSKLEQILDLVADEQLKVGYQPYDWGLNC</sequence>
<feature type="compositionally biased region" description="Polar residues" evidence="1">
    <location>
        <begin position="21"/>
        <end position="33"/>
    </location>
</feature>
<dbReference type="InterPro" id="IPR002109">
    <property type="entry name" value="Glutaredoxin"/>
</dbReference>
<proteinExistence type="predicted"/>
<dbReference type="Pfam" id="PF04784">
    <property type="entry name" value="DUF547"/>
    <property type="match status" value="1"/>
</dbReference>
<gene>
    <name evidence="3" type="ORF">Scep_001847</name>
</gene>
<dbReference type="PROSITE" id="PS51354">
    <property type="entry name" value="GLUTAREDOXIN_2"/>
    <property type="match status" value="1"/>
</dbReference>
<dbReference type="EMBL" id="JBBNAG010000001">
    <property type="protein sequence ID" value="KAK9166656.1"/>
    <property type="molecule type" value="Genomic_DNA"/>
</dbReference>
<accession>A0AAP0L904</accession>
<dbReference type="InterPro" id="IPR036390">
    <property type="entry name" value="WH_DNA-bd_sf"/>
</dbReference>
<dbReference type="SUPFAM" id="SSF52833">
    <property type="entry name" value="Thioredoxin-like"/>
    <property type="match status" value="1"/>
</dbReference>
<dbReference type="PANTHER" id="PTHR46361">
    <property type="entry name" value="ELECTRON CARRIER/ PROTEIN DISULFIDE OXIDOREDUCTASE"/>
    <property type="match status" value="1"/>
</dbReference>
<feature type="compositionally biased region" description="Basic and acidic residues" evidence="1">
    <location>
        <begin position="285"/>
        <end position="294"/>
    </location>
</feature>
<evidence type="ECO:0000313" key="3">
    <source>
        <dbReference type="EMBL" id="KAK9166656.1"/>
    </source>
</evidence>
<name>A0AAP0L904_9MAGN</name>
<evidence type="ECO:0000259" key="2">
    <source>
        <dbReference type="PROSITE" id="PS50186"/>
    </source>
</evidence>
<keyword evidence="4" id="KW-1185">Reference proteome</keyword>
<evidence type="ECO:0000256" key="1">
    <source>
        <dbReference type="SAM" id="MobiDB-lite"/>
    </source>
</evidence>
<dbReference type="PROSITE" id="PS50186">
    <property type="entry name" value="DEP"/>
    <property type="match status" value="1"/>
</dbReference>
<dbReference type="PANTHER" id="PTHR46361:SF3">
    <property type="entry name" value="ELECTRON CARRIER_ PROTEIN DISULFIDE OXIDOREDUCTASE"/>
    <property type="match status" value="1"/>
</dbReference>
<feature type="region of interest" description="Disordered" evidence="1">
    <location>
        <begin position="253"/>
        <end position="294"/>
    </location>
</feature>
<dbReference type="CDD" id="cd04371">
    <property type="entry name" value="DEP"/>
    <property type="match status" value="1"/>
</dbReference>
<dbReference type="AlphaFoldDB" id="A0AAP0L904"/>
<dbReference type="GO" id="GO:0035556">
    <property type="term" value="P:intracellular signal transduction"/>
    <property type="evidence" value="ECO:0007669"/>
    <property type="project" value="InterPro"/>
</dbReference>
<organism evidence="3 4">
    <name type="scientific">Stephania cephalantha</name>
    <dbReference type="NCBI Taxonomy" id="152367"/>
    <lineage>
        <taxon>Eukaryota</taxon>
        <taxon>Viridiplantae</taxon>
        <taxon>Streptophyta</taxon>
        <taxon>Embryophyta</taxon>
        <taxon>Tracheophyta</taxon>
        <taxon>Spermatophyta</taxon>
        <taxon>Magnoliopsida</taxon>
        <taxon>Ranunculales</taxon>
        <taxon>Menispermaceae</taxon>
        <taxon>Menispermoideae</taxon>
        <taxon>Cissampelideae</taxon>
        <taxon>Stephania</taxon>
    </lineage>
</organism>
<dbReference type="InterPro" id="IPR000591">
    <property type="entry name" value="DEP_dom"/>
</dbReference>
<dbReference type="SMART" id="SM00049">
    <property type="entry name" value="DEP"/>
    <property type="match status" value="1"/>
</dbReference>